<dbReference type="InterPro" id="IPR029068">
    <property type="entry name" value="Glyas_Bleomycin-R_OHBP_Dase"/>
</dbReference>
<dbReference type="Pfam" id="PF00903">
    <property type="entry name" value="Glyoxalase"/>
    <property type="match status" value="1"/>
</dbReference>
<proteinExistence type="predicted"/>
<feature type="domain" description="VOC" evidence="1">
    <location>
        <begin position="21"/>
        <end position="139"/>
    </location>
</feature>
<dbReference type="InterPro" id="IPR037523">
    <property type="entry name" value="VOC_core"/>
</dbReference>
<evidence type="ECO:0000313" key="2">
    <source>
        <dbReference type="EMBL" id="GAA2145083.1"/>
    </source>
</evidence>
<reference evidence="3" key="1">
    <citation type="journal article" date="2019" name="Int. J. Syst. Evol. Microbiol.">
        <title>The Global Catalogue of Microorganisms (GCM) 10K type strain sequencing project: providing services to taxonomists for standard genome sequencing and annotation.</title>
        <authorList>
            <consortium name="The Broad Institute Genomics Platform"/>
            <consortium name="The Broad Institute Genome Sequencing Center for Infectious Disease"/>
            <person name="Wu L."/>
            <person name="Ma J."/>
        </authorList>
    </citation>
    <scope>NUCLEOTIDE SEQUENCE [LARGE SCALE GENOMIC DNA]</scope>
    <source>
        <strain evidence="3">JCM 15921</strain>
    </source>
</reference>
<sequence length="139" mass="15245">MTDRSRRLDGSDEEVLMITATMVVATIPVTDLERAKSFYGDILGLTFLWETPAGVRFRCGAASEISIFKRPPVTTEHTLAHFEVQDIEALVQDLSAKGVEFLDYTEGPLVTTGHIAQLGPARAAWFHDPDGNTLGLRQG</sequence>
<keyword evidence="3" id="KW-1185">Reference proteome</keyword>
<dbReference type="EMBL" id="BAAAQB010000041">
    <property type="protein sequence ID" value="GAA2145083.1"/>
    <property type="molecule type" value="Genomic_DNA"/>
</dbReference>
<evidence type="ECO:0000313" key="3">
    <source>
        <dbReference type="Proteomes" id="UP001500102"/>
    </source>
</evidence>
<accession>A0ABP5LCK9</accession>
<dbReference type="PANTHER" id="PTHR33993:SF14">
    <property type="entry name" value="GB|AAF24581.1"/>
    <property type="match status" value="1"/>
</dbReference>
<dbReference type="InterPro" id="IPR004360">
    <property type="entry name" value="Glyas_Fos-R_dOase_dom"/>
</dbReference>
<dbReference type="SUPFAM" id="SSF54593">
    <property type="entry name" value="Glyoxalase/Bleomycin resistance protein/Dihydroxybiphenyl dioxygenase"/>
    <property type="match status" value="1"/>
</dbReference>
<gene>
    <name evidence="2" type="ORF">GCM10009825_37310</name>
</gene>
<dbReference type="PANTHER" id="PTHR33993">
    <property type="entry name" value="GLYOXALASE-RELATED"/>
    <property type="match status" value="1"/>
</dbReference>
<evidence type="ECO:0000259" key="1">
    <source>
        <dbReference type="PROSITE" id="PS51819"/>
    </source>
</evidence>
<organism evidence="2 3">
    <name type="scientific">Arthrobacter humicola</name>
    <dbReference type="NCBI Taxonomy" id="409291"/>
    <lineage>
        <taxon>Bacteria</taxon>
        <taxon>Bacillati</taxon>
        <taxon>Actinomycetota</taxon>
        <taxon>Actinomycetes</taxon>
        <taxon>Micrococcales</taxon>
        <taxon>Micrococcaceae</taxon>
        <taxon>Arthrobacter</taxon>
    </lineage>
</organism>
<name>A0ABP5LCK9_9MICC</name>
<dbReference type="Gene3D" id="3.10.180.10">
    <property type="entry name" value="2,3-Dihydroxybiphenyl 1,2-Dioxygenase, domain 1"/>
    <property type="match status" value="1"/>
</dbReference>
<comment type="caution">
    <text evidence="2">The sequence shown here is derived from an EMBL/GenBank/DDBJ whole genome shotgun (WGS) entry which is preliminary data.</text>
</comment>
<dbReference type="PROSITE" id="PS51819">
    <property type="entry name" value="VOC"/>
    <property type="match status" value="1"/>
</dbReference>
<dbReference type="CDD" id="cd06587">
    <property type="entry name" value="VOC"/>
    <property type="match status" value="1"/>
</dbReference>
<dbReference type="InterPro" id="IPR052164">
    <property type="entry name" value="Anthracycline_SecMetBiosynth"/>
</dbReference>
<dbReference type="Proteomes" id="UP001500102">
    <property type="component" value="Unassembled WGS sequence"/>
</dbReference>
<protein>
    <submittedName>
        <fullName evidence="2">Glyoxalase/bleomycin resistance/dioxygenase family protein</fullName>
    </submittedName>
</protein>